<dbReference type="Proteomes" id="UP000685013">
    <property type="component" value="Chromosome 19"/>
</dbReference>
<comment type="caution">
    <text evidence="2">The sequence shown here is derived from an EMBL/GenBank/DDBJ whole genome shotgun (WGS) entry which is preliminary data.</text>
</comment>
<dbReference type="EMBL" id="JAGKQH010000019">
    <property type="protein sequence ID" value="KAG6572407.1"/>
    <property type="molecule type" value="Genomic_DNA"/>
</dbReference>
<sequence>MADSPLFFLCQSPFAKLLAKLVFFVDFFPAVHALLCSPGLEAEPSSRFWGGIGPEPLVESSSRLAYVELNGKSIYHFIVKDMITPFCRKYLHSTLSGAI</sequence>
<reference evidence="2 3" key="1">
    <citation type="journal article" date="2021" name="Hortic Res">
        <title>The domestication of Cucurbita argyrosperma as revealed by the genome of its wild relative.</title>
        <authorList>
            <person name="Barrera-Redondo J."/>
            <person name="Sanchez-de la Vega G."/>
            <person name="Aguirre-Liguori J.A."/>
            <person name="Castellanos-Morales G."/>
            <person name="Gutierrez-Guerrero Y.T."/>
            <person name="Aguirre-Dugua X."/>
            <person name="Aguirre-Planter E."/>
            <person name="Tenaillon M.I."/>
            <person name="Lira-Saade R."/>
            <person name="Eguiarte L.E."/>
        </authorList>
    </citation>
    <scope>NUCLEOTIDE SEQUENCE [LARGE SCALE GENOMIC DNA]</scope>
    <source>
        <strain evidence="2">JBR-2021</strain>
    </source>
</reference>
<protein>
    <submittedName>
        <fullName evidence="2">Uncharacterized protein</fullName>
    </submittedName>
</protein>
<evidence type="ECO:0000313" key="2">
    <source>
        <dbReference type="EMBL" id="KAG6572407.1"/>
    </source>
</evidence>
<name>A0AAV6LZL8_9ROSI</name>
<dbReference type="AlphaFoldDB" id="A0AAV6LZL8"/>
<accession>A0AAV6LZL8</accession>
<keyword evidence="3" id="KW-1185">Reference proteome</keyword>
<evidence type="ECO:0000313" key="3">
    <source>
        <dbReference type="Proteomes" id="UP000685013"/>
    </source>
</evidence>
<keyword evidence="1" id="KW-0732">Signal</keyword>
<feature type="chain" id="PRO_5043585677" evidence="1">
    <location>
        <begin position="34"/>
        <end position="99"/>
    </location>
</feature>
<proteinExistence type="predicted"/>
<gene>
    <name evidence="2" type="ORF">SDJN03_29135</name>
</gene>
<feature type="non-terminal residue" evidence="2">
    <location>
        <position position="1"/>
    </location>
</feature>
<evidence type="ECO:0000256" key="1">
    <source>
        <dbReference type="SAM" id="SignalP"/>
    </source>
</evidence>
<organism evidence="2 3">
    <name type="scientific">Cucurbita argyrosperma subsp. sororia</name>
    <dbReference type="NCBI Taxonomy" id="37648"/>
    <lineage>
        <taxon>Eukaryota</taxon>
        <taxon>Viridiplantae</taxon>
        <taxon>Streptophyta</taxon>
        <taxon>Embryophyta</taxon>
        <taxon>Tracheophyta</taxon>
        <taxon>Spermatophyta</taxon>
        <taxon>Magnoliopsida</taxon>
        <taxon>eudicotyledons</taxon>
        <taxon>Gunneridae</taxon>
        <taxon>Pentapetalae</taxon>
        <taxon>rosids</taxon>
        <taxon>fabids</taxon>
        <taxon>Cucurbitales</taxon>
        <taxon>Cucurbitaceae</taxon>
        <taxon>Cucurbiteae</taxon>
        <taxon>Cucurbita</taxon>
    </lineage>
</organism>
<feature type="signal peptide" evidence="1">
    <location>
        <begin position="1"/>
        <end position="33"/>
    </location>
</feature>